<dbReference type="EMBL" id="QZVT01000005">
    <property type="protein sequence ID" value="RJT79053.1"/>
    <property type="molecule type" value="Genomic_DNA"/>
</dbReference>
<dbReference type="Proteomes" id="UP000272560">
    <property type="component" value="Unassembled WGS sequence"/>
</dbReference>
<sequence length="145" mass="15677">MFVVVNDAAGRQLATLQTNLVTASVCTEKVPYSVINSEPLPALAQAGETPTFRFESRTNPYATDPVKMVTFAYGITSSPDPTGPDACPIAHFFTWPPSGAAFGGIYDPFDTSPGRPMHVDTPEVYAETEEYQKIRAMITSLRPTG</sequence>
<proteinExistence type="predicted"/>
<name>A0A3A5M0G6_9MICC</name>
<protein>
    <submittedName>
        <fullName evidence="1">Uncharacterized protein</fullName>
    </submittedName>
</protein>
<reference evidence="1 2" key="1">
    <citation type="submission" date="2018-09" db="EMBL/GenBank/DDBJ databases">
        <title>Novel species of Arthrobacter.</title>
        <authorList>
            <person name="Liu Q."/>
            <person name="Xin Y.-H."/>
        </authorList>
    </citation>
    <scope>NUCLEOTIDE SEQUENCE [LARGE SCALE GENOMIC DNA]</scope>
    <source>
        <strain evidence="1 2">Hz2</strain>
    </source>
</reference>
<comment type="caution">
    <text evidence="1">The sequence shown here is derived from an EMBL/GenBank/DDBJ whole genome shotgun (WGS) entry which is preliminary data.</text>
</comment>
<dbReference type="AlphaFoldDB" id="A0A3A5M0G6"/>
<organism evidence="1 2">
    <name type="scientific">Arthrobacter cheniae</name>
    <dbReference type="NCBI Taxonomy" id="1258888"/>
    <lineage>
        <taxon>Bacteria</taxon>
        <taxon>Bacillati</taxon>
        <taxon>Actinomycetota</taxon>
        <taxon>Actinomycetes</taxon>
        <taxon>Micrococcales</taxon>
        <taxon>Micrococcaceae</taxon>
        <taxon>Arthrobacter</taxon>
    </lineage>
</organism>
<evidence type="ECO:0000313" key="2">
    <source>
        <dbReference type="Proteomes" id="UP000272560"/>
    </source>
</evidence>
<accession>A0A3A5M0G6</accession>
<evidence type="ECO:0000313" key="1">
    <source>
        <dbReference type="EMBL" id="RJT79053.1"/>
    </source>
</evidence>
<gene>
    <name evidence="1" type="ORF">D6T63_10455</name>
</gene>
<keyword evidence="2" id="KW-1185">Reference proteome</keyword>